<gene>
    <name evidence="7" type="ORF">CO666_11585</name>
</gene>
<reference evidence="7 8" key="1">
    <citation type="submission" date="2017-09" db="EMBL/GenBank/DDBJ databases">
        <title>Comparative genomics of rhizobia isolated from Phaseolus vulgaris in China.</title>
        <authorList>
            <person name="Tong W."/>
        </authorList>
    </citation>
    <scope>NUCLEOTIDE SEQUENCE [LARGE SCALE GENOMIC DNA]</scope>
    <source>
        <strain evidence="7 8">C5</strain>
    </source>
</reference>
<dbReference type="PANTHER" id="PTHR43148">
    <property type="entry name" value="GLYCERALDEHYDE-3-PHOSPHATE DEHYDROGENASE 2"/>
    <property type="match status" value="1"/>
</dbReference>
<dbReference type="InterPro" id="IPR020829">
    <property type="entry name" value="GlycerAld_3-P_DH_cat"/>
</dbReference>
<dbReference type="Pfam" id="PF02800">
    <property type="entry name" value="Gp_dh_C"/>
    <property type="match status" value="1"/>
</dbReference>
<feature type="binding site" evidence="3">
    <location>
        <position position="121"/>
    </location>
    <ligand>
        <name>NAD(+)</name>
        <dbReference type="ChEBI" id="CHEBI:57540"/>
    </ligand>
</feature>
<sequence>MDRAPLRVAINGFGRIGRTLLRQAMDRADVDVVLINDIASPELAAYLFQYDSVFGPWPGSAVVENDVLHIDGYAIPMATSADLAELDLCDIDVLFECTGSDAAAANARCCIGKGVGQVIVSGPASWADSTLILGANADCFRGERIVSNGSCTTNALAPLLRLVDELFGVIGAQMTTVHCYTGSQPSVDQPRGDFARSRAAALSMVPTTTSAHRLLKDVLPHLAGLVEARAIRVPTASVSAIDLTVAVRHSRTEREMSEDLKRAVTSSATIGWTDKPLVSVDLRARPESLVLCGPEISLARGGLLRLFGWYDNEWAFAARMLDMACYLRTKRDGGSDAAVA</sequence>
<accession>A0A2A6JDZ9</accession>
<dbReference type="SMART" id="SM00846">
    <property type="entry name" value="Gp_dh_N"/>
    <property type="match status" value="1"/>
</dbReference>
<evidence type="ECO:0000256" key="5">
    <source>
        <dbReference type="RuleBase" id="RU000397"/>
    </source>
</evidence>
<dbReference type="Proteomes" id="UP000220768">
    <property type="component" value="Unassembled WGS sequence"/>
</dbReference>
<dbReference type="SUPFAM" id="SSF55347">
    <property type="entry name" value="Glyceraldehyde-3-phosphate dehydrogenase-like, C-terminal domain"/>
    <property type="match status" value="1"/>
</dbReference>
<dbReference type="GO" id="GO:0016620">
    <property type="term" value="F:oxidoreductase activity, acting on the aldehyde or oxo group of donors, NAD or NADP as acceptor"/>
    <property type="evidence" value="ECO:0007669"/>
    <property type="project" value="InterPro"/>
</dbReference>
<dbReference type="GO" id="GO:0051287">
    <property type="term" value="F:NAD binding"/>
    <property type="evidence" value="ECO:0007669"/>
    <property type="project" value="InterPro"/>
</dbReference>
<feature type="domain" description="Glyceraldehyde 3-phosphate dehydrogenase NAD(P) binding" evidence="6">
    <location>
        <begin position="6"/>
        <end position="151"/>
    </location>
</feature>
<organism evidence="7 8">
    <name type="scientific">Rhizobium chutanense</name>
    <dbReference type="NCBI Taxonomy" id="2035448"/>
    <lineage>
        <taxon>Bacteria</taxon>
        <taxon>Pseudomonadati</taxon>
        <taxon>Pseudomonadota</taxon>
        <taxon>Alphaproteobacteria</taxon>
        <taxon>Hyphomicrobiales</taxon>
        <taxon>Rhizobiaceae</taxon>
        <taxon>Rhizobium/Agrobacterium group</taxon>
        <taxon>Rhizobium</taxon>
    </lineage>
</organism>
<dbReference type="PIRSF" id="PIRSF000149">
    <property type="entry name" value="GAP_DH"/>
    <property type="match status" value="1"/>
</dbReference>
<dbReference type="AlphaFoldDB" id="A0A2A6JDZ9"/>
<dbReference type="Gene3D" id="3.30.360.10">
    <property type="entry name" value="Dihydrodipicolinate Reductase, domain 2"/>
    <property type="match status" value="1"/>
</dbReference>
<dbReference type="RefSeq" id="WP_097612197.1">
    <property type="nucleotide sequence ID" value="NZ_NWSV01000005.1"/>
</dbReference>
<feature type="binding site" evidence="3">
    <location>
        <begin position="15"/>
        <end position="16"/>
    </location>
    <ligand>
        <name>NAD(+)</name>
        <dbReference type="ChEBI" id="CHEBI:57540"/>
    </ligand>
</feature>
<name>A0A2A6JDZ9_9HYPH</name>
<dbReference type="PRINTS" id="PR00078">
    <property type="entry name" value="G3PDHDRGNASE"/>
</dbReference>
<dbReference type="InterPro" id="IPR020831">
    <property type="entry name" value="GlycerAld/Erythrose_P_DH"/>
</dbReference>
<evidence type="ECO:0000256" key="2">
    <source>
        <dbReference type="PIRSR" id="PIRSR000149-1"/>
    </source>
</evidence>
<comment type="similarity">
    <text evidence="5">Belongs to the glyceraldehyde-3-phosphate dehydrogenase family.</text>
</comment>
<dbReference type="Pfam" id="PF00044">
    <property type="entry name" value="Gp_dh_N"/>
    <property type="match status" value="1"/>
</dbReference>
<keyword evidence="1" id="KW-0560">Oxidoreductase</keyword>
<dbReference type="SUPFAM" id="SSF51735">
    <property type="entry name" value="NAD(P)-binding Rossmann-fold domains"/>
    <property type="match status" value="1"/>
</dbReference>
<dbReference type="EMBL" id="NWSV01000005">
    <property type="protein sequence ID" value="PDT04484.1"/>
    <property type="molecule type" value="Genomic_DNA"/>
</dbReference>
<feature type="site" description="Activates thiol group during catalysis" evidence="4">
    <location>
        <position position="178"/>
    </location>
</feature>
<evidence type="ECO:0000256" key="3">
    <source>
        <dbReference type="PIRSR" id="PIRSR000149-3"/>
    </source>
</evidence>
<proteinExistence type="inferred from homology"/>
<keyword evidence="3" id="KW-0547">Nucleotide-binding</keyword>
<protein>
    <submittedName>
        <fullName evidence="7">Glyceraldehyde-3-phosphate dehydrogenase</fullName>
    </submittedName>
</protein>
<comment type="caution">
    <text evidence="7">The sequence shown here is derived from an EMBL/GenBank/DDBJ whole genome shotgun (WGS) entry which is preliminary data.</text>
</comment>
<feature type="binding site" evidence="3">
    <location>
        <position position="312"/>
    </location>
    <ligand>
        <name>NAD(+)</name>
        <dbReference type="ChEBI" id="CHEBI:57540"/>
    </ligand>
</feature>
<feature type="active site" description="Nucleophile" evidence="2">
    <location>
        <position position="151"/>
    </location>
</feature>
<dbReference type="Gene3D" id="3.40.50.720">
    <property type="entry name" value="NAD(P)-binding Rossmann-like Domain"/>
    <property type="match status" value="1"/>
</dbReference>
<evidence type="ECO:0000256" key="4">
    <source>
        <dbReference type="PIRSR" id="PIRSR000149-4"/>
    </source>
</evidence>
<feature type="binding site" evidence="3">
    <location>
        <position position="37"/>
    </location>
    <ligand>
        <name>NAD(+)</name>
        <dbReference type="ChEBI" id="CHEBI:57540"/>
    </ligand>
</feature>
<evidence type="ECO:0000313" key="7">
    <source>
        <dbReference type="EMBL" id="PDT04484.1"/>
    </source>
</evidence>
<evidence type="ECO:0000313" key="8">
    <source>
        <dbReference type="Proteomes" id="UP000220768"/>
    </source>
</evidence>
<dbReference type="InterPro" id="IPR020828">
    <property type="entry name" value="GlycerAld_3-P_DH_NAD(P)-bd"/>
</dbReference>
<keyword evidence="3" id="KW-0520">NAD</keyword>
<dbReference type="InterPro" id="IPR036291">
    <property type="entry name" value="NAD(P)-bd_dom_sf"/>
</dbReference>
<evidence type="ECO:0000256" key="1">
    <source>
        <dbReference type="ARBA" id="ARBA00023002"/>
    </source>
</evidence>
<keyword evidence="8" id="KW-1185">Reference proteome</keyword>
<evidence type="ECO:0000259" key="6">
    <source>
        <dbReference type="SMART" id="SM00846"/>
    </source>
</evidence>